<dbReference type="Proteomes" id="UP000004358">
    <property type="component" value="Unassembled WGS sequence"/>
</dbReference>
<dbReference type="GO" id="GO:0005524">
    <property type="term" value="F:ATP binding"/>
    <property type="evidence" value="ECO:0007669"/>
    <property type="project" value="UniProtKB-KW"/>
</dbReference>
<dbReference type="eggNOG" id="COG1116">
    <property type="taxonomic scope" value="Bacteria"/>
</dbReference>
<evidence type="ECO:0000313" key="6">
    <source>
        <dbReference type="Proteomes" id="UP000004358"/>
    </source>
</evidence>
<dbReference type="Gene3D" id="3.40.50.300">
    <property type="entry name" value="P-loop containing nucleotide triphosphate hydrolases"/>
    <property type="match status" value="1"/>
</dbReference>
<dbReference type="InterPro" id="IPR003593">
    <property type="entry name" value="AAA+_ATPase"/>
</dbReference>
<accession>A3ZLU5</accession>
<dbReference type="Pfam" id="PF00005">
    <property type="entry name" value="ABC_tran"/>
    <property type="match status" value="1"/>
</dbReference>
<evidence type="ECO:0000313" key="5">
    <source>
        <dbReference type="EMBL" id="EAQ82728.1"/>
    </source>
</evidence>
<dbReference type="InterPro" id="IPR003439">
    <property type="entry name" value="ABC_transporter-like_ATP-bd"/>
</dbReference>
<dbReference type="STRING" id="314230.DSM3645_10022"/>
<dbReference type="InterPro" id="IPR050166">
    <property type="entry name" value="ABC_transporter_ATP-bind"/>
</dbReference>
<dbReference type="RefSeq" id="WP_002655598.1">
    <property type="nucleotide sequence ID" value="NZ_CH672377.1"/>
</dbReference>
<dbReference type="SUPFAM" id="SSF52540">
    <property type="entry name" value="P-loop containing nucleoside triphosphate hydrolases"/>
    <property type="match status" value="1"/>
</dbReference>
<sequence length="246" mass="26674">MIQLSAVTKSFAEQQVIAATDLTIERGEFVSLVGPSGCGKSTLLRLIAGLETATSGEVTINQHVPANAETAFVFQDPTLLPWRTTYDNIRLPLELLGRTGAEPLAKIPAAIDLVGLRHEDARKLPRMLSGGMRMRVSLARALVTDPQVLLLDEPFAALDDILRQQLNEELLAIWGQRKWTGVFITHNVAEAVFLSQRVLVMSARPGQIVADVPIQFDLPRGAELRASGAFAAQCGVVSHHLRQGAA</sequence>
<name>A3ZLU5_9BACT</name>
<evidence type="ECO:0000256" key="2">
    <source>
        <dbReference type="ARBA" id="ARBA00022741"/>
    </source>
</evidence>
<keyword evidence="3 5" id="KW-0067">ATP-binding</keyword>
<protein>
    <submittedName>
        <fullName evidence="5">ABC transporter ATP-binding protein</fullName>
    </submittedName>
</protein>
<dbReference type="PANTHER" id="PTHR42788:SF19">
    <property type="entry name" value="ALIPHATIC SULFONATES IMPORT ATP-BINDING PROTEIN SSUB 2"/>
    <property type="match status" value="1"/>
</dbReference>
<dbReference type="PANTHER" id="PTHR42788">
    <property type="entry name" value="TAURINE IMPORT ATP-BINDING PROTEIN-RELATED"/>
    <property type="match status" value="1"/>
</dbReference>
<dbReference type="PROSITE" id="PS50893">
    <property type="entry name" value="ABC_TRANSPORTER_2"/>
    <property type="match status" value="1"/>
</dbReference>
<evidence type="ECO:0000259" key="4">
    <source>
        <dbReference type="PROSITE" id="PS50893"/>
    </source>
</evidence>
<dbReference type="GO" id="GO:0016887">
    <property type="term" value="F:ATP hydrolysis activity"/>
    <property type="evidence" value="ECO:0007669"/>
    <property type="project" value="InterPro"/>
</dbReference>
<reference evidence="5 6" key="1">
    <citation type="submission" date="2006-02" db="EMBL/GenBank/DDBJ databases">
        <authorList>
            <person name="Amann R."/>
            <person name="Ferriera S."/>
            <person name="Johnson J."/>
            <person name="Kravitz S."/>
            <person name="Halpern A."/>
            <person name="Remington K."/>
            <person name="Beeson K."/>
            <person name="Tran B."/>
            <person name="Rogers Y.-H."/>
            <person name="Friedman R."/>
            <person name="Venter J.C."/>
        </authorList>
    </citation>
    <scope>NUCLEOTIDE SEQUENCE [LARGE SCALE GENOMIC DNA]</scope>
    <source>
        <strain evidence="5 6">DSM 3645</strain>
    </source>
</reference>
<dbReference type="InterPro" id="IPR027417">
    <property type="entry name" value="P-loop_NTPase"/>
</dbReference>
<comment type="caution">
    <text evidence="5">The sequence shown here is derived from an EMBL/GenBank/DDBJ whole genome shotgun (WGS) entry which is preliminary data.</text>
</comment>
<dbReference type="OrthoDB" id="2151853at2"/>
<dbReference type="EMBL" id="AANZ01000001">
    <property type="protein sequence ID" value="EAQ82728.1"/>
    <property type="molecule type" value="Genomic_DNA"/>
</dbReference>
<feature type="domain" description="ABC transporter" evidence="4">
    <location>
        <begin position="2"/>
        <end position="228"/>
    </location>
</feature>
<dbReference type="AlphaFoldDB" id="A3ZLU5"/>
<dbReference type="HOGENOM" id="CLU_000604_1_22_0"/>
<keyword evidence="2" id="KW-0547">Nucleotide-binding</keyword>
<organism evidence="5 6">
    <name type="scientific">Blastopirellula marina DSM 3645</name>
    <dbReference type="NCBI Taxonomy" id="314230"/>
    <lineage>
        <taxon>Bacteria</taxon>
        <taxon>Pseudomonadati</taxon>
        <taxon>Planctomycetota</taxon>
        <taxon>Planctomycetia</taxon>
        <taxon>Pirellulales</taxon>
        <taxon>Pirellulaceae</taxon>
        <taxon>Blastopirellula</taxon>
    </lineage>
</organism>
<proteinExistence type="predicted"/>
<dbReference type="InterPro" id="IPR017871">
    <property type="entry name" value="ABC_transporter-like_CS"/>
</dbReference>
<dbReference type="CDD" id="cd03293">
    <property type="entry name" value="ABC_NrtD_SsuB_transporters"/>
    <property type="match status" value="1"/>
</dbReference>
<dbReference type="SMART" id="SM00382">
    <property type="entry name" value="AAA"/>
    <property type="match status" value="1"/>
</dbReference>
<evidence type="ECO:0000256" key="3">
    <source>
        <dbReference type="ARBA" id="ARBA00022840"/>
    </source>
</evidence>
<evidence type="ECO:0000256" key="1">
    <source>
        <dbReference type="ARBA" id="ARBA00022448"/>
    </source>
</evidence>
<dbReference type="PROSITE" id="PS00211">
    <property type="entry name" value="ABC_TRANSPORTER_1"/>
    <property type="match status" value="1"/>
</dbReference>
<keyword evidence="1" id="KW-0813">Transport</keyword>
<gene>
    <name evidence="5" type="ORF">DSM3645_10022</name>
</gene>